<dbReference type="EMBL" id="CAJVQC010039819">
    <property type="protein sequence ID" value="CAG8769430.1"/>
    <property type="molecule type" value="Genomic_DNA"/>
</dbReference>
<comment type="caution">
    <text evidence="1">The sequence shown here is derived from an EMBL/GenBank/DDBJ whole genome shotgun (WGS) entry which is preliminary data.</text>
</comment>
<accession>A0ACA9QYF3</accession>
<proteinExistence type="predicted"/>
<reference evidence="1" key="1">
    <citation type="submission" date="2021-06" db="EMBL/GenBank/DDBJ databases">
        <authorList>
            <person name="Kallberg Y."/>
            <person name="Tangrot J."/>
            <person name="Rosling A."/>
        </authorList>
    </citation>
    <scope>NUCLEOTIDE SEQUENCE</scope>
    <source>
        <strain evidence="1">MA461A</strain>
    </source>
</reference>
<organism evidence="1 2">
    <name type="scientific">Racocetra persica</name>
    <dbReference type="NCBI Taxonomy" id="160502"/>
    <lineage>
        <taxon>Eukaryota</taxon>
        <taxon>Fungi</taxon>
        <taxon>Fungi incertae sedis</taxon>
        <taxon>Mucoromycota</taxon>
        <taxon>Glomeromycotina</taxon>
        <taxon>Glomeromycetes</taxon>
        <taxon>Diversisporales</taxon>
        <taxon>Gigasporaceae</taxon>
        <taxon>Racocetra</taxon>
    </lineage>
</organism>
<feature type="non-terminal residue" evidence="1">
    <location>
        <position position="1"/>
    </location>
</feature>
<protein>
    <submittedName>
        <fullName evidence="1">9292_t:CDS:1</fullName>
    </submittedName>
</protein>
<evidence type="ECO:0000313" key="2">
    <source>
        <dbReference type="Proteomes" id="UP000789920"/>
    </source>
</evidence>
<feature type="non-terminal residue" evidence="1">
    <location>
        <position position="211"/>
    </location>
</feature>
<dbReference type="Proteomes" id="UP000789920">
    <property type="component" value="Unassembled WGS sequence"/>
</dbReference>
<keyword evidence="2" id="KW-1185">Reference proteome</keyword>
<gene>
    <name evidence="1" type="ORF">RPERSI_LOCUS16219</name>
</gene>
<name>A0ACA9QYF3_9GLOM</name>
<sequence length="211" mass="23933">SIITKLKITSKNTDSAVCVEERHHLKKDQYIRKRVKQLETYCKEKGLSPPLLSDSEHLHSSSDFHIYTPGAFSNLPSIDSSVFINSVNLQSFLVVESQISESLYNFKFSMQPSTFNTLNELPQSHFISSASIPNTWFKLLLSIYSDYLSNLSPIYPISSDYSSPRKRCFGGFGCDQDILIARKLLKEASGLGFRPATVWINSHWSKMILVQ</sequence>
<evidence type="ECO:0000313" key="1">
    <source>
        <dbReference type="EMBL" id="CAG8769430.1"/>
    </source>
</evidence>